<reference evidence="5 6" key="1">
    <citation type="submission" date="2024-10" db="EMBL/GenBank/DDBJ databases">
        <title>The Natural Products Discovery Center: Release of the First 8490 Sequenced Strains for Exploring Actinobacteria Biosynthetic Diversity.</title>
        <authorList>
            <person name="Kalkreuter E."/>
            <person name="Kautsar S.A."/>
            <person name="Yang D."/>
            <person name="Bader C.D."/>
            <person name="Teijaro C.N."/>
            <person name="Fluegel L."/>
            <person name="Davis C.M."/>
            <person name="Simpson J.R."/>
            <person name="Lauterbach L."/>
            <person name="Steele A.D."/>
            <person name="Gui C."/>
            <person name="Meng S."/>
            <person name="Li G."/>
            <person name="Viehrig K."/>
            <person name="Ye F."/>
            <person name="Su P."/>
            <person name="Kiefer A.F."/>
            <person name="Nichols A."/>
            <person name="Cepeda A.J."/>
            <person name="Yan W."/>
            <person name="Fan B."/>
            <person name="Jiang Y."/>
            <person name="Adhikari A."/>
            <person name="Zheng C.-J."/>
            <person name="Schuster L."/>
            <person name="Cowan T.M."/>
            <person name="Smanski M.J."/>
            <person name="Chevrette M.G."/>
            <person name="De Carvalho L.P.S."/>
            <person name="Shen B."/>
        </authorList>
    </citation>
    <scope>NUCLEOTIDE SEQUENCE [LARGE SCALE GENOMIC DNA]</scope>
    <source>
        <strain evidence="5 6">NPDC015755</strain>
    </source>
</reference>
<evidence type="ECO:0000313" key="6">
    <source>
        <dbReference type="Proteomes" id="UP001603013"/>
    </source>
</evidence>
<dbReference type="RefSeq" id="WP_391937167.1">
    <property type="nucleotide sequence ID" value="NZ_JBIBSM010000021.1"/>
</dbReference>
<dbReference type="Proteomes" id="UP001603013">
    <property type="component" value="Unassembled WGS sequence"/>
</dbReference>
<keyword evidence="6" id="KW-1185">Reference proteome</keyword>
<comment type="caution">
    <text evidence="5">The sequence shown here is derived from an EMBL/GenBank/DDBJ whole genome shotgun (WGS) entry which is preliminary data.</text>
</comment>
<gene>
    <name evidence="5" type="ORF">ACF05T_30170</name>
</gene>
<dbReference type="Gene3D" id="3.40.50.720">
    <property type="entry name" value="NAD(P)-binding Rossmann-like Domain"/>
    <property type="match status" value="1"/>
</dbReference>
<dbReference type="InterPro" id="IPR006115">
    <property type="entry name" value="6PGDH_NADP-bd"/>
</dbReference>
<comment type="similarity">
    <text evidence="1">Belongs to the HIBADH-related family.</text>
</comment>
<dbReference type="EC" id="1.1.-.-" evidence="5"/>
<evidence type="ECO:0000259" key="3">
    <source>
        <dbReference type="Pfam" id="PF03446"/>
    </source>
</evidence>
<accession>A0ABW6YLH9</accession>
<dbReference type="PANTHER" id="PTHR43580">
    <property type="entry name" value="OXIDOREDUCTASE GLYR1-RELATED"/>
    <property type="match status" value="1"/>
</dbReference>
<dbReference type="Pfam" id="PF21761">
    <property type="entry name" value="RedAm-like_C"/>
    <property type="match status" value="1"/>
</dbReference>
<feature type="domain" description="NADPH-dependent reductive aminase-like C-terminal" evidence="4">
    <location>
        <begin position="173"/>
        <end position="297"/>
    </location>
</feature>
<dbReference type="EMBL" id="JBIBSM010000021">
    <property type="protein sequence ID" value="MFF8280307.1"/>
    <property type="molecule type" value="Genomic_DNA"/>
</dbReference>
<dbReference type="InterPro" id="IPR013328">
    <property type="entry name" value="6PGD_dom2"/>
</dbReference>
<sequence>MPQTPHAPAPSPSSSPVSILGLGMMGGALAAAFLNTGHPVTVWNRSASKTGPLVAQGALPATTAAEAVAASPLVVLCLLTNDNVNELLAGLSEKQLAGRTLVNLTNGTPAQARALAARAEKLGARYLDGGIMAVPQMIGGPAAYVFYSGDEQAYETHRPTLAALGGTKWTGSDAGLAALNDLGLLTGMYGMFIGVVQALALVRTENIKAEEYAELLVPWITAMLGLVPEIARDLDSGQHLTDVSSLAVNQAAFPNFLTAFKEQGVSVELFEPFQALLDRSVEAGHAADGLSRLAEMLTVR</sequence>
<dbReference type="GO" id="GO:0016491">
    <property type="term" value="F:oxidoreductase activity"/>
    <property type="evidence" value="ECO:0007669"/>
    <property type="project" value="UniProtKB-KW"/>
</dbReference>
<dbReference type="InterPro" id="IPR036291">
    <property type="entry name" value="NAD(P)-bd_dom_sf"/>
</dbReference>
<dbReference type="Pfam" id="PF03446">
    <property type="entry name" value="NAD_binding_2"/>
    <property type="match status" value="1"/>
</dbReference>
<evidence type="ECO:0000313" key="5">
    <source>
        <dbReference type="EMBL" id="MFF8280307.1"/>
    </source>
</evidence>
<proteinExistence type="inferred from homology"/>
<organism evidence="5 6">
    <name type="scientific">Streptomyces lateritius</name>
    <dbReference type="NCBI Taxonomy" id="67313"/>
    <lineage>
        <taxon>Bacteria</taxon>
        <taxon>Bacillati</taxon>
        <taxon>Actinomycetota</taxon>
        <taxon>Actinomycetes</taxon>
        <taxon>Kitasatosporales</taxon>
        <taxon>Streptomycetaceae</taxon>
        <taxon>Streptomyces</taxon>
    </lineage>
</organism>
<dbReference type="InterPro" id="IPR015815">
    <property type="entry name" value="HIBADH-related"/>
</dbReference>
<dbReference type="PIRSF" id="PIRSF000103">
    <property type="entry name" value="HIBADH"/>
    <property type="match status" value="1"/>
</dbReference>
<dbReference type="SUPFAM" id="SSF51735">
    <property type="entry name" value="NAD(P)-binding Rossmann-fold domains"/>
    <property type="match status" value="1"/>
</dbReference>
<evidence type="ECO:0000259" key="4">
    <source>
        <dbReference type="Pfam" id="PF21761"/>
    </source>
</evidence>
<dbReference type="PANTHER" id="PTHR43580:SF2">
    <property type="entry name" value="CYTOKINE-LIKE NUCLEAR FACTOR N-PAC"/>
    <property type="match status" value="1"/>
</dbReference>
<dbReference type="Gene3D" id="1.10.1040.10">
    <property type="entry name" value="N-(1-d-carboxylethyl)-l-norvaline Dehydrogenase, domain 2"/>
    <property type="match status" value="1"/>
</dbReference>
<evidence type="ECO:0000256" key="1">
    <source>
        <dbReference type="ARBA" id="ARBA00009080"/>
    </source>
</evidence>
<dbReference type="InterPro" id="IPR048666">
    <property type="entry name" value="RedAm-like_C"/>
</dbReference>
<dbReference type="InterPro" id="IPR051265">
    <property type="entry name" value="HIBADH-related_NP60_sf"/>
</dbReference>
<keyword evidence="2 5" id="KW-0560">Oxidoreductase</keyword>
<evidence type="ECO:0000256" key="2">
    <source>
        <dbReference type="ARBA" id="ARBA00023002"/>
    </source>
</evidence>
<protein>
    <submittedName>
        <fullName evidence="5">NAD(P)-dependent oxidoreductase</fullName>
        <ecNumber evidence="5">1.1.-.-</ecNumber>
    </submittedName>
</protein>
<name>A0ABW6YLH9_9ACTN</name>
<feature type="domain" description="6-phosphogluconate dehydrogenase NADP-binding" evidence="3">
    <location>
        <begin position="17"/>
        <end position="166"/>
    </location>
</feature>